<keyword evidence="1" id="KW-0547">Nucleotide-binding</keyword>
<evidence type="ECO:0000313" key="6">
    <source>
        <dbReference type="Proteomes" id="UP000002219"/>
    </source>
</evidence>
<feature type="compositionally biased region" description="Low complexity" evidence="3">
    <location>
        <begin position="104"/>
        <end position="114"/>
    </location>
</feature>
<dbReference type="SMART" id="SM00421">
    <property type="entry name" value="HTH_LUXR"/>
    <property type="match status" value="1"/>
</dbReference>
<dbReference type="Proteomes" id="UP000002219">
    <property type="component" value="Chromosome 1"/>
</dbReference>
<gene>
    <name evidence="5" type="ordered locus">Ndas_2421</name>
</gene>
<dbReference type="PROSITE" id="PS50043">
    <property type="entry name" value="HTH_LUXR_2"/>
    <property type="match status" value="1"/>
</dbReference>
<dbReference type="GO" id="GO:0006355">
    <property type="term" value="P:regulation of DNA-templated transcription"/>
    <property type="evidence" value="ECO:0007669"/>
    <property type="project" value="InterPro"/>
</dbReference>
<evidence type="ECO:0000313" key="5">
    <source>
        <dbReference type="EMBL" id="ADH67841.1"/>
    </source>
</evidence>
<dbReference type="Pfam" id="PF13191">
    <property type="entry name" value="AAA_16"/>
    <property type="match status" value="1"/>
</dbReference>
<dbReference type="Gene3D" id="1.25.40.10">
    <property type="entry name" value="Tetratricopeptide repeat domain"/>
    <property type="match status" value="1"/>
</dbReference>
<dbReference type="GO" id="GO:0005524">
    <property type="term" value="F:ATP binding"/>
    <property type="evidence" value="ECO:0007669"/>
    <property type="project" value="UniProtKB-KW"/>
</dbReference>
<dbReference type="eggNOG" id="COG2909">
    <property type="taxonomic scope" value="Bacteria"/>
</dbReference>
<dbReference type="OrthoDB" id="3178131at2"/>
<feature type="region of interest" description="Disordered" evidence="3">
    <location>
        <begin position="89"/>
        <end position="124"/>
    </location>
</feature>
<keyword evidence="2" id="KW-0067">ATP-binding</keyword>
<dbReference type="Gene3D" id="1.10.10.10">
    <property type="entry name" value="Winged helix-like DNA-binding domain superfamily/Winged helix DNA-binding domain"/>
    <property type="match status" value="1"/>
</dbReference>
<evidence type="ECO:0000256" key="2">
    <source>
        <dbReference type="ARBA" id="ARBA00022840"/>
    </source>
</evidence>
<dbReference type="PRINTS" id="PR00038">
    <property type="entry name" value="HTHLUXR"/>
</dbReference>
<dbReference type="Pfam" id="PF00196">
    <property type="entry name" value="GerE"/>
    <property type="match status" value="1"/>
</dbReference>
<dbReference type="KEGG" id="nda:Ndas_2421"/>
<dbReference type="InterPro" id="IPR000792">
    <property type="entry name" value="Tscrpt_reg_LuxR_C"/>
</dbReference>
<dbReference type="GeneID" id="91484998"/>
<feature type="domain" description="HTH luxR-type" evidence="4">
    <location>
        <begin position="865"/>
        <end position="930"/>
    </location>
</feature>
<dbReference type="AlphaFoldDB" id="D7AWP4"/>
<dbReference type="PANTHER" id="PTHR16305:SF35">
    <property type="entry name" value="TRANSCRIPTIONAL ACTIVATOR DOMAIN"/>
    <property type="match status" value="1"/>
</dbReference>
<evidence type="ECO:0000256" key="1">
    <source>
        <dbReference type="ARBA" id="ARBA00022741"/>
    </source>
</evidence>
<name>D7AWP4_NOCDD</name>
<dbReference type="SUPFAM" id="SSF46894">
    <property type="entry name" value="C-terminal effector domain of the bipartite response regulators"/>
    <property type="match status" value="1"/>
</dbReference>
<dbReference type="SUPFAM" id="SSF52540">
    <property type="entry name" value="P-loop containing nucleoside triphosphate hydrolases"/>
    <property type="match status" value="1"/>
</dbReference>
<evidence type="ECO:0000256" key="3">
    <source>
        <dbReference type="SAM" id="MobiDB-lite"/>
    </source>
</evidence>
<sequence>MPEPRTRRGGIVGRTEPLTRLLSARQHSRRTGLTCHVVTGEPRVGRTTLLSLVCRPTPSRAGPAVHIACSRHVNRLVTALTDALAPTADEHPAEEGEGGSTVSPRARAGTAHARGAGGGPAGPRELVEVLTRDAPLVIALDDVDQAGPESLVRLRGVLRDVAHLPVTLVASIRSGEPAAAPTELADLLSGARTITLRGLSEEETGALMHERLGHRLDADLVTASHETTAGNPFLTRALCDWIRARESPVRSPAELRSAVLPSVADAMIGRANRFDPRARAVAEAVVVASASGEADPALVAHLSGTRLAETLAALDLLARMRLVTDDHAVTLRHPLLHTALLASMTVMSRNAAHLAAAAFLHRRPGAERRVARHLAESTVPLDAPWSSTALITAARLPDTAARDRVRYLEQAVQAGGTGAWPGVAPELAAARIALDRQGGLRAAVEALGRTTDVAVRRRLLGLIGATLCEGERGDDASAVLRTVREAVAGTEREDWPRTFLTHGRSLTPEPAAARPVEGAPVPDDVPRPPAVTAIDAFSSYLLGGPPSVALADVRQALDHDLDDLLLQPPALPAALSVLVGCGHQAEASTRRRSLVADPDRLPRWVGTAVRLTEATGSYASGDLSAARHTLTEQLSELPSRGGHGYSGLRTRLVGLLANVHLDLGDPDAAEALLRRHHHDGHPQTAWYDADVPLARARLRIRAGALSRGVEDLLEVIRRRDAAGVRGPGTLCWRSEGALLLARAGARDEAVRDARRQMEFAEATGSPQERARALRVWGALAEEPASAEALSAAVDLLRGTGHDLETARTTAELGTVLARMGRHGEAVAALSRSAGLAASRGARDLADRVRLQLVALDACRASHDVSVRGILALTPRERQILIDALLGQANKTIAGRRHITRRTVELHLSSAYRKLGISGRGEFGKILGSPGRWEILVGGE</sequence>
<dbReference type="PANTHER" id="PTHR16305">
    <property type="entry name" value="TESTICULAR SOLUBLE ADENYLYL CYCLASE"/>
    <property type="match status" value="1"/>
</dbReference>
<dbReference type="EMBL" id="CP002040">
    <property type="protein sequence ID" value="ADH67841.1"/>
    <property type="molecule type" value="Genomic_DNA"/>
</dbReference>
<proteinExistence type="predicted"/>
<dbReference type="RefSeq" id="WP_013153448.1">
    <property type="nucleotide sequence ID" value="NC_014210.1"/>
</dbReference>
<protein>
    <submittedName>
        <fullName evidence="5">Transcriptional regulator, LuxR family</fullName>
    </submittedName>
</protein>
<organism evidence="5 6">
    <name type="scientific">Nocardiopsis dassonvillei (strain ATCC 23218 / DSM 43111 / CIP 107115 / JCM 7437 / KCTC 9190 / NBRC 14626 / NCTC 10488 / NRRL B-5397 / IMRU 509)</name>
    <name type="common">Actinomadura dassonvillei</name>
    <dbReference type="NCBI Taxonomy" id="446468"/>
    <lineage>
        <taxon>Bacteria</taxon>
        <taxon>Bacillati</taxon>
        <taxon>Actinomycetota</taxon>
        <taxon>Actinomycetes</taxon>
        <taxon>Streptosporangiales</taxon>
        <taxon>Nocardiopsidaceae</taxon>
        <taxon>Nocardiopsis</taxon>
    </lineage>
</organism>
<keyword evidence="6" id="KW-1185">Reference proteome</keyword>
<feature type="region of interest" description="Disordered" evidence="3">
    <location>
        <begin position="501"/>
        <end position="527"/>
    </location>
</feature>
<evidence type="ECO:0000259" key="4">
    <source>
        <dbReference type="PROSITE" id="PS50043"/>
    </source>
</evidence>
<dbReference type="InterPro" id="IPR027417">
    <property type="entry name" value="P-loop_NTPase"/>
</dbReference>
<dbReference type="InterPro" id="IPR011990">
    <property type="entry name" value="TPR-like_helical_dom_sf"/>
</dbReference>
<dbReference type="GO" id="GO:0003677">
    <property type="term" value="F:DNA binding"/>
    <property type="evidence" value="ECO:0007669"/>
    <property type="project" value="InterPro"/>
</dbReference>
<reference evidence="5 6" key="1">
    <citation type="journal article" date="2010" name="Stand. Genomic Sci.">
        <title>Complete genome sequence of Nocardiopsis dassonvillei type strain (IMRU 509).</title>
        <authorList>
            <person name="Sun H."/>
            <person name="Lapidus A."/>
            <person name="Nolan M."/>
            <person name="Lucas S."/>
            <person name="Del Rio T.G."/>
            <person name="Tice H."/>
            <person name="Cheng J.F."/>
            <person name="Tapia R."/>
            <person name="Han C."/>
            <person name="Goodwin L."/>
            <person name="Pitluck S."/>
            <person name="Pagani I."/>
            <person name="Ivanova N."/>
            <person name="Mavromatis K."/>
            <person name="Mikhailova N."/>
            <person name="Pati A."/>
            <person name="Chen A."/>
            <person name="Palaniappan K."/>
            <person name="Land M."/>
            <person name="Hauser L."/>
            <person name="Chang Y.J."/>
            <person name="Jeffries C.D."/>
            <person name="Djao O.D."/>
            <person name="Rohde M."/>
            <person name="Sikorski J."/>
            <person name="Goker M."/>
            <person name="Woyke T."/>
            <person name="Bristow J."/>
            <person name="Eisen J.A."/>
            <person name="Markowitz V."/>
            <person name="Hugenholtz P."/>
            <person name="Kyrpides N.C."/>
            <person name="Klenk H.P."/>
        </authorList>
    </citation>
    <scope>NUCLEOTIDE SEQUENCE [LARGE SCALE GENOMIC DNA]</scope>
    <source>
        <strain evidence="6">ATCC 23218 / DSM 43111 / CIP 107115 / JCM 7437 / KCTC 9190 / NBRC 14626 / NCTC 10488 / NRRL B-5397 / IMRU 509</strain>
    </source>
</reference>
<dbReference type="InterPro" id="IPR036388">
    <property type="entry name" value="WH-like_DNA-bd_sf"/>
</dbReference>
<dbReference type="InterPro" id="IPR041664">
    <property type="entry name" value="AAA_16"/>
</dbReference>
<dbReference type="InterPro" id="IPR016032">
    <property type="entry name" value="Sig_transdc_resp-reg_C-effctor"/>
</dbReference>
<dbReference type="HOGENOM" id="CLU_006850_1_1_11"/>
<dbReference type="GO" id="GO:0005737">
    <property type="term" value="C:cytoplasm"/>
    <property type="evidence" value="ECO:0007669"/>
    <property type="project" value="TreeGrafter"/>
</dbReference>
<accession>D7AWP4</accession>
<dbReference type="CDD" id="cd06170">
    <property type="entry name" value="LuxR_C_like"/>
    <property type="match status" value="1"/>
</dbReference>
<dbReference type="STRING" id="446468.Ndas_2421"/>
<dbReference type="GO" id="GO:0004016">
    <property type="term" value="F:adenylate cyclase activity"/>
    <property type="evidence" value="ECO:0007669"/>
    <property type="project" value="TreeGrafter"/>
</dbReference>